<dbReference type="RefSeq" id="WP_066337931.1">
    <property type="nucleotide sequence ID" value="NZ_JAXOJX010000006.1"/>
</dbReference>
<organism evidence="1 2">
    <name type="scientific">Azohydromonas lata</name>
    <dbReference type="NCBI Taxonomy" id="45677"/>
    <lineage>
        <taxon>Bacteria</taxon>
        <taxon>Pseudomonadati</taxon>
        <taxon>Pseudomonadota</taxon>
        <taxon>Betaproteobacteria</taxon>
        <taxon>Burkholderiales</taxon>
        <taxon>Sphaerotilaceae</taxon>
        <taxon>Azohydromonas</taxon>
    </lineage>
</organism>
<accession>A0ABU5IAJ4</accession>
<proteinExistence type="predicted"/>
<dbReference type="Proteomes" id="UP001293718">
    <property type="component" value="Unassembled WGS sequence"/>
</dbReference>
<evidence type="ECO:0000313" key="1">
    <source>
        <dbReference type="EMBL" id="MDZ5456121.1"/>
    </source>
</evidence>
<evidence type="ECO:0000313" key="2">
    <source>
        <dbReference type="Proteomes" id="UP001293718"/>
    </source>
</evidence>
<sequence>MNNLQEATERICELKGNLVALDALITALLQVMPASARAQLPATFERCAEMARTALLHTPISEHSIAAFEHDVRRTHDLLAPAPKAAQ</sequence>
<gene>
    <name evidence="1" type="ORF">SM757_06005</name>
</gene>
<protein>
    <submittedName>
        <fullName evidence="1">Uncharacterized protein</fullName>
    </submittedName>
</protein>
<reference evidence="1 2" key="1">
    <citation type="submission" date="2023-11" db="EMBL/GenBank/DDBJ databases">
        <title>Draft genome of Azohydromonas lata strain H1 (DSM1123), a polyhydroxyalkanoate producer.</title>
        <authorList>
            <person name="Traversa D."/>
            <person name="D'Addabbo P."/>
            <person name="Pazzani C."/>
            <person name="Manzari C."/>
            <person name="Chiara M."/>
            <person name="Scrascia M."/>
        </authorList>
    </citation>
    <scope>NUCLEOTIDE SEQUENCE [LARGE SCALE GENOMIC DNA]</scope>
    <source>
        <strain evidence="1 2">H1</strain>
    </source>
</reference>
<name>A0ABU5IAJ4_9BURK</name>
<comment type="caution">
    <text evidence="1">The sequence shown here is derived from an EMBL/GenBank/DDBJ whole genome shotgun (WGS) entry which is preliminary data.</text>
</comment>
<keyword evidence="2" id="KW-1185">Reference proteome</keyword>
<dbReference type="EMBL" id="JAXOJX010000006">
    <property type="protein sequence ID" value="MDZ5456121.1"/>
    <property type="molecule type" value="Genomic_DNA"/>
</dbReference>